<comment type="similarity">
    <text evidence="2">Belongs to the Ro 60 kDa family.</text>
</comment>
<keyword evidence="6 8" id="KW-0687">Ribonucleoprotein</keyword>
<keyword evidence="4" id="KW-0479">Metal-binding</keyword>
<keyword evidence="3" id="KW-0963">Cytoplasm</keyword>
<dbReference type="GO" id="GO:0003723">
    <property type="term" value="F:RNA binding"/>
    <property type="evidence" value="ECO:0007669"/>
    <property type="project" value="UniProtKB-KW"/>
</dbReference>
<keyword evidence="9" id="KW-1185">Reference proteome</keyword>
<dbReference type="GO" id="GO:0005737">
    <property type="term" value="C:cytoplasm"/>
    <property type="evidence" value="ECO:0007669"/>
    <property type="project" value="UniProtKB-SubCell"/>
</dbReference>
<dbReference type="InterPro" id="IPR056800">
    <property type="entry name" value="vWA_Ro60"/>
</dbReference>
<dbReference type="GO" id="GO:0046872">
    <property type="term" value="F:metal ion binding"/>
    <property type="evidence" value="ECO:0007669"/>
    <property type="project" value="UniProtKB-KW"/>
</dbReference>
<evidence type="ECO:0000256" key="4">
    <source>
        <dbReference type="ARBA" id="ARBA00022723"/>
    </source>
</evidence>
<name>A0A918BUI7_9DEIO</name>
<evidence type="ECO:0000256" key="6">
    <source>
        <dbReference type="ARBA" id="ARBA00023274"/>
    </source>
</evidence>
<keyword evidence="5" id="KW-0694">RNA-binding</keyword>
<dbReference type="PROSITE" id="PS50988">
    <property type="entry name" value="TROVE"/>
    <property type="match status" value="1"/>
</dbReference>
<dbReference type="PANTHER" id="PTHR14202">
    <property type="entry name" value="60 KDA RIBONUCLEOPROTEIN SSA/RO"/>
    <property type="match status" value="1"/>
</dbReference>
<dbReference type="RefSeq" id="WP_189087527.1">
    <property type="nucleotide sequence ID" value="NZ_BMQL01000001.1"/>
</dbReference>
<dbReference type="Pfam" id="PF05731">
    <property type="entry name" value="TROVE"/>
    <property type="match status" value="2"/>
</dbReference>
<accession>A0A918BUI7</accession>
<dbReference type="Pfam" id="PF25045">
    <property type="entry name" value="vWA_Ro60"/>
    <property type="match status" value="1"/>
</dbReference>
<dbReference type="Proteomes" id="UP000603865">
    <property type="component" value="Unassembled WGS sequence"/>
</dbReference>
<dbReference type="EMBL" id="BMQL01000001">
    <property type="protein sequence ID" value="GGQ92886.1"/>
    <property type="molecule type" value="Genomic_DNA"/>
</dbReference>
<dbReference type="InterPro" id="IPR040322">
    <property type="entry name" value="TROVE2"/>
</dbReference>
<evidence type="ECO:0000256" key="3">
    <source>
        <dbReference type="ARBA" id="ARBA00022490"/>
    </source>
</evidence>
<dbReference type="InterPro" id="IPR008858">
    <property type="entry name" value="TROVE_dom"/>
</dbReference>
<sequence>MKTPLKTMLSAVNPLKRPQGQPLNARQVQNNAGGFVYSIGDEARLTRFLVLGSDGGTFYAAPEQHTLQATDFLRELVVRDAALALRITLDVVRRNRAPRPDPALLMLALIAKTAPNVTDRQAAWAALPEVARTGTMLLHFLAFARVLGGWGRLTRRGVANVYETLPTEKLALWAVKYKARDGWSQADALRLAHPKTDDPARNAVLKFMVDGVLESKHPETRVIEGAGLVQATSTDAAAAVLMRAYGLPIETVPTHLRGPEVYRAALSTGGLTWLLRNLGNLGRLGVLSLNDRALTDAIIARITDPAALKRGRIHPIDVLKARLVYGQGRGVRGDGTWIPVPRVVDTLDDAFYTAFGNVQPAGTRHLLALDVSGSMTAGQVAGVPGLTPNMAAAAMSMLALKTEPSALTMGFAQTFRPLNLTPKDTLAAAMQKAQSASFGATDCAQPMLWAAQHRQQIDTFVVYTDNETWAGHVHPSVALDQYRQRMGIAARLIVVGLTATRFSIADPSRSDMLDVVGFDSAAPQVMSSFARGEL</sequence>
<dbReference type="AlphaFoldDB" id="A0A918BUI7"/>
<evidence type="ECO:0000313" key="8">
    <source>
        <dbReference type="EMBL" id="GGQ92886.1"/>
    </source>
</evidence>
<organism evidence="8 9">
    <name type="scientific">Deinococcus ruber</name>
    <dbReference type="NCBI Taxonomy" id="1848197"/>
    <lineage>
        <taxon>Bacteria</taxon>
        <taxon>Thermotogati</taxon>
        <taxon>Deinococcota</taxon>
        <taxon>Deinococci</taxon>
        <taxon>Deinococcales</taxon>
        <taxon>Deinococcaceae</taxon>
        <taxon>Deinococcus</taxon>
    </lineage>
</organism>
<reference evidence="8" key="2">
    <citation type="submission" date="2020-09" db="EMBL/GenBank/DDBJ databases">
        <authorList>
            <person name="Sun Q."/>
            <person name="Ohkuma M."/>
        </authorList>
    </citation>
    <scope>NUCLEOTIDE SEQUENCE</scope>
    <source>
        <strain evidence="8">JCM 31311</strain>
    </source>
</reference>
<gene>
    <name evidence="8" type="primary">rsr</name>
    <name evidence="8" type="ORF">GCM10008957_01060</name>
</gene>
<dbReference type="InterPro" id="IPR053680">
    <property type="entry name" value="Ro_60_kDa"/>
</dbReference>
<dbReference type="SUPFAM" id="SSF53300">
    <property type="entry name" value="vWA-like"/>
    <property type="match status" value="1"/>
</dbReference>
<dbReference type="PANTHER" id="PTHR14202:SF0">
    <property type="entry name" value="RNA-BINDING PROTEIN RO60"/>
    <property type="match status" value="1"/>
</dbReference>
<dbReference type="InterPro" id="IPR036465">
    <property type="entry name" value="vWFA_dom_sf"/>
</dbReference>
<evidence type="ECO:0000256" key="1">
    <source>
        <dbReference type="ARBA" id="ARBA00004496"/>
    </source>
</evidence>
<dbReference type="NCBIfam" id="NF041674">
    <property type="entry name" value="RNA-bind_Rsr"/>
    <property type="match status" value="1"/>
</dbReference>
<evidence type="ECO:0000256" key="5">
    <source>
        <dbReference type="ARBA" id="ARBA00022884"/>
    </source>
</evidence>
<protein>
    <submittedName>
        <fullName evidence="8">60 kDa SS-A/Ro ribonucleoprotein</fullName>
    </submittedName>
</protein>
<reference evidence="8" key="1">
    <citation type="journal article" date="2014" name="Int. J. Syst. Evol. Microbiol.">
        <title>Complete genome sequence of Corynebacterium casei LMG S-19264T (=DSM 44701T), isolated from a smear-ripened cheese.</title>
        <authorList>
            <consortium name="US DOE Joint Genome Institute (JGI-PGF)"/>
            <person name="Walter F."/>
            <person name="Albersmeier A."/>
            <person name="Kalinowski J."/>
            <person name="Ruckert C."/>
        </authorList>
    </citation>
    <scope>NUCLEOTIDE SEQUENCE</scope>
    <source>
        <strain evidence="8">JCM 31311</strain>
    </source>
</reference>
<evidence type="ECO:0000259" key="7">
    <source>
        <dbReference type="PROSITE" id="PS50988"/>
    </source>
</evidence>
<evidence type="ECO:0000313" key="9">
    <source>
        <dbReference type="Proteomes" id="UP000603865"/>
    </source>
</evidence>
<dbReference type="SUPFAM" id="SSF140864">
    <property type="entry name" value="TROVE domain-like"/>
    <property type="match status" value="1"/>
</dbReference>
<dbReference type="Gene3D" id="3.40.50.410">
    <property type="entry name" value="von Willebrand factor, type A domain"/>
    <property type="match status" value="2"/>
</dbReference>
<dbReference type="InterPro" id="IPR037214">
    <property type="entry name" value="TROVE_dom_sf"/>
</dbReference>
<feature type="domain" description="TROVE" evidence="7">
    <location>
        <begin position="28"/>
        <end position="363"/>
    </location>
</feature>
<evidence type="ECO:0000256" key="2">
    <source>
        <dbReference type="ARBA" id="ARBA00007814"/>
    </source>
</evidence>
<dbReference type="GO" id="GO:1990904">
    <property type="term" value="C:ribonucleoprotein complex"/>
    <property type="evidence" value="ECO:0007669"/>
    <property type="project" value="UniProtKB-KW"/>
</dbReference>
<comment type="subcellular location">
    <subcellularLocation>
        <location evidence="1">Cytoplasm</location>
    </subcellularLocation>
</comment>
<comment type="caution">
    <text evidence="8">The sequence shown here is derived from an EMBL/GenBank/DDBJ whole genome shotgun (WGS) entry which is preliminary data.</text>
</comment>
<proteinExistence type="inferred from homology"/>